<feature type="domain" description="SAM" evidence="9">
    <location>
        <begin position="185"/>
        <end position="252"/>
    </location>
</feature>
<organism evidence="11 12">
    <name type="scientific">Clarias magur</name>
    <name type="common">Asian catfish</name>
    <name type="synonym">Macropteronotus magur</name>
    <dbReference type="NCBI Taxonomy" id="1594786"/>
    <lineage>
        <taxon>Eukaryota</taxon>
        <taxon>Metazoa</taxon>
        <taxon>Chordata</taxon>
        <taxon>Craniata</taxon>
        <taxon>Vertebrata</taxon>
        <taxon>Euteleostomi</taxon>
        <taxon>Actinopterygii</taxon>
        <taxon>Neopterygii</taxon>
        <taxon>Teleostei</taxon>
        <taxon>Ostariophysi</taxon>
        <taxon>Siluriformes</taxon>
        <taxon>Clariidae</taxon>
        <taxon>Clarias</taxon>
    </lineage>
</organism>
<gene>
    <name evidence="11" type="primary">txndc11</name>
    <name evidence="11" type="ORF">DAT39_021745</name>
</gene>
<evidence type="ECO:0000256" key="5">
    <source>
        <dbReference type="SAM" id="Coils"/>
    </source>
</evidence>
<feature type="coiled-coil region" evidence="5">
    <location>
        <begin position="995"/>
        <end position="1078"/>
    </location>
</feature>
<dbReference type="Pfam" id="PF00085">
    <property type="entry name" value="Thioredoxin"/>
    <property type="match status" value="1"/>
</dbReference>
<dbReference type="InterPro" id="IPR013083">
    <property type="entry name" value="Znf_RING/FYVE/PHD"/>
</dbReference>
<keyword evidence="7" id="KW-1133">Transmembrane helix</keyword>
<keyword evidence="3" id="KW-0862">Zinc</keyword>
<comment type="caution">
    <text evidence="11">The sequence shown here is derived from an EMBL/GenBank/DDBJ whole genome shotgun (WGS) entry which is preliminary data.</text>
</comment>
<evidence type="ECO:0000259" key="10">
    <source>
        <dbReference type="PROSITE" id="PS51352"/>
    </source>
</evidence>
<accession>A0A8J4U2H3</accession>
<dbReference type="InterPro" id="IPR013761">
    <property type="entry name" value="SAM/pointed_sf"/>
</dbReference>
<proteinExistence type="predicted"/>
<dbReference type="InterPro" id="IPR001660">
    <property type="entry name" value="SAM"/>
</dbReference>
<dbReference type="PANTHER" id="PTHR46497:SF1">
    <property type="entry name" value="THIOREDOXIN DOMAIN-CONTAINING PROTEIN 11"/>
    <property type="match status" value="1"/>
</dbReference>
<evidence type="ECO:0000256" key="4">
    <source>
        <dbReference type="PROSITE-ProRule" id="PRU00175"/>
    </source>
</evidence>
<dbReference type="CDD" id="cd16497">
    <property type="entry name" value="RING-HC_BAR"/>
    <property type="match status" value="1"/>
</dbReference>
<keyword evidence="7" id="KW-0472">Membrane</keyword>
<dbReference type="InterPro" id="IPR052792">
    <property type="entry name" value="Thioredoxin_dom-contain_11"/>
</dbReference>
<sequence length="1128" mass="128461">MKYLQGTSPQLVCASCVDAECEVSMSDPDLRPRPDPGTECVLSCHCCYDVLVNPTTLTCGHSFCRHCLAQWWESSRRTECPECREAWQGFPKVNILLRDAVEKLYEADVRRRREEIQSNVRVSRSLLAFQRFGDEQTNHRSGGAGSFCFGVLVTLCCVTVSFLMFRWFSGGIRHDDLVRKPISKWTVDDVTLWMEQLGSWTSQYREVFNREQVNGRLLNLLGDEELSGAPFLMENPSHRRAILQELHRVQALGVKPPRDLWEYKTVNEGKSLFLVYALKDSPRLTLLLLYLFEYDASFLPLIHTCCLTHSEHSETTWAGPGPWQWAWFMVKWLLVPYELLAEFAVGWLSVHYWTSRVVVMNAVLLSLQEGHAVWRGWSQGALSRAKSVVALARPPVRFLSPSVPVVDLFLGQQDQAEALMEGSDITVLFYYAPWCAHSIAAREHIHQVALHLASQVQFVAVNCWWHQGKCRKQQNFYQYPVLHVYYRRFGPVPYKGPFIAEYLESFIHRVSAPLTYLSSRSALHNFLSHHEGVVGFFEFNASPQPPGYLAFFLSALHALRKDPQGAVRFSVVTNRDVAAGMWVTEDQSVYLHRRFNTSLLFPRTERNFTPENICNWIYENKESIITWIQPIGVKSHALEAELRKGPALLVFLPQSPLSHTQELSEVADIALRYYSCLTGSVSSSVWSPSGSALIRLRCCKSLQMSANTKVCEVCVRSAWNLEASLDSFLRGGLSSASFSCSNIQRSYSTLHHYTTCCRTLTHRPRPLMEGGGVTGLHCRTNKTLRFYALDSRLAWPLAQRLGVAGNHSTHSHTQTFTTIVSLREETHYVLQGVGRDALERFILNFSATYSPLQRHLVGVSEAPPPQSLIQEVTTESFRAIVMDTERDVLLFYYTGWCGFCTVLNHVLLRLARLFQGKSSFTVARVNVGLNDLPWEFMVDHLPTFLFFPRHRKHMSVKFPETTRVTLPNLVRFIINNSSPTPQGMVGPKVLLETELRTLQGEVLSLQRARERLSQQLAALWRENRRLALHTKELQSHNAELHEQSSRLETLYQEKSRQLTEAVKRLQELADASEDLLSENSLLKVLLAVLREKDSGGRTGGWSWAEDRGEETHGPREGEETEDGMQDVS</sequence>
<dbReference type="OrthoDB" id="1910803at2759"/>
<dbReference type="SMART" id="SM00184">
    <property type="entry name" value="RING"/>
    <property type="match status" value="1"/>
</dbReference>
<feature type="region of interest" description="Disordered" evidence="6">
    <location>
        <begin position="1093"/>
        <end position="1128"/>
    </location>
</feature>
<keyword evidence="7" id="KW-0812">Transmembrane</keyword>
<dbReference type="Gene3D" id="3.30.40.10">
    <property type="entry name" value="Zinc/RING finger domain, C3HC4 (zinc finger)"/>
    <property type="match status" value="1"/>
</dbReference>
<dbReference type="SUPFAM" id="SSF57850">
    <property type="entry name" value="RING/U-box"/>
    <property type="match status" value="1"/>
</dbReference>
<evidence type="ECO:0000313" key="11">
    <source>
        <dbReference type="EMBL" id="KAF5888562.1"/>
    </source>
</evidence>
<feature type="compositionally biased region" description="Acidic residues" evidence="6">
    <location>
        <begin position="1118"/>
        <end position="1128"/>
    </location>
</feature>
<protein>
    <submittedName>
        <fullName evidence="11">Thioredoxin domain-containing protein 11</fullName>
    </submittedName>
</protein>
<dbReference type="SUPFAM" id="SSF47769">
    <property type="entry name" value="SAM/Pointed domain"/>
    <property type="match status" value="1"/>
</dbReference>
<dbReference type="PROSITE" id="PS51352">
    <property type="entry name" value="THIOREDOXIN_2"/>
    <property type="match status" value="1"/>
</dbReference>
<dbReference type="InterPro" id="IPR001841">
    <property type="entry name" value="Znf_RING"/>
</dbReference>
<evidence type="ECO:0000256" key="1">
    <source>
        <dbReference type="ARBA" id="ARBA00022723"/>
    </source>
</evidence>
<dbReference type="SUPFAM" id="SSF52833">
    <property type="entry name" value="Thioredoxin-like"/>
    <property type="match status" value="2"/>
</dbReference>
<feature type="compositionally biased region" description="Basic and acidic residues" evidence="6">
    <location>
        <begin position="1104"/>
        <end position="1117"/>
    </location>
</feature>
<dbReference type="InterPro" id="IPR018957">
    <property type="entry name" value="Znf_C3HC4_RING-type"/>
</dbReference>
<dbReference type="Gene3D" id="1.10.150.50">
    <property type="entry name" value="Transcription Factor, Ets-1"/>
    <property type="match status" value="1"/>
</dbReference>
<evidence type="ECO:0000256" key="2">
    <source>
        <dbReference type="ARBA" id="ARBA00022771"/>
    </source>
</evidence>
<reference evidence="11" key="1">
    <citation type="submission" date="2020-07" db="EMBL/GenBank/DDBJ databases">
        <title>Clarias magur genome sequencing, assembly and annotation.</title>
        <authorList>
            <person name="Kushwaha B."/>
            <person name="Kumar R."/>
            <person name="Das P."/>
            <person name="Joshi C.G."/>
            <person name="Kumar D."/>
            <person name="Nagpure N.S."/>
            <person name="Pandey M."/>
            <person name="Agarwal S."/>
            <person name="Srivastava S."/>
            <person name="Singh M."/>
            <person name="Sahoo L."/>
            <person name="Jayasankar P."/>
            <person name="Meher P.K."/>
            <person name="Koringa P.G."/>
            <person name="Iquebal M.A."/>
            <person name="Das S.P."/>
            <person name="Bit A."/>
            <person name="Patnaik S."/>
            <person name="Patel N."/>
            <person name="Shah T.M."/>
            <person name="Hinsu A."/>
            <person name="Jena J.K."/>
        </authorList>
    </citation>
    <scope>NUCLEOTIDE SEQUENCE</scope>
    <source>
        <strain evidence="11">CIFAMagur01</strain>
        <tissue evidence="11">Testis</tissue>
    </source>
</reference>
<keyword evidence="1" id="KW-0479">Metal-binding</keyword>
<dbReference type="Proteomes" id="UP000727407">
    <property type="component" value="Unassembled WGS sequence"/>
</dbReference>
<dbReference type="GO" id="GO:0008270">
    <property type="term" value="F:zinc ion binding"/>
    <property type="evidence" value="ECO:0007669"/>
    <property type="project" value="UniProtKB-KW"/>
</dbReference>
<dbReference type="PROSITE" id="PS50089">
    <property type="entry name" value="ZF_RING_2"/>
    <property type="match status" value="1"/>
</dbReference>
<evidence type="ECO:0000259" key="8">
    <source>
        <dbReference type="PROSITE" id="PS50089"/>
    </source>
</evidence>
<evidence type="ECO:0000256" key="6">
    <source>
        <dbReference type="SAM" id="MobiDB-lite"/>
    </source>
</evidence>
<dbReference type="InterPro" id="IPR036249">
    <property type="entry name" value="Thioredoxin-like_sf"/>
</dbReference>
<feature type="transmembrane region" description="Helical" evidence="7">
    <location>
        <begin position="147"/>
        <end position="168"/>
    </location>
</feature>
<dbReference type="InterPro" id="IPR017907">
    <property type="entry name" value="Znf_RING_CS"/>
</dbReference>
<feature type="domain" description="Thioredoxin" evidence="10">
    <location>
        <begin position="394"/>
        <end position="512"/>
    </location>
</feature>
<dbReference type="PROSITE" id="PS00518">
    <property type="entry name" value="ZF_RING_1"/>
    <property type="match status" value="1"/>
</dbReference>
<evidence type="ECO:0000256" key="3">
    <source>
        <dbReference type="ARBA" id="ARBA00022833"/>
    </source>
</evidence>
<dbReference type="Gene3D" id="3.40.30.10">
    <property type="entry name" value="Glutaredoxin"/>
    <property type="match status" value="2"/>
</dbReference>
<dbReference type="PROSITE" id="PS50105">
    <property type="entry name" value="SAM_DOMAIN"/>
    <property type="match status" value="1"/>
</dbReference>
<dbReference type="EMBL" id="QNUK01000963">
    <property type="protein sequence ID" value="KAF5888562.1"/>
    <property type="molecule type" value="Genomic_DNA"/>
</dbReference>
<dbReference type="Pfam" id="PF00097">
    <property type="entry name" value="zf-C3HC4"/>
    <property type="match status" value="1"/>
</dbReference>
<dbReference type="AlphaFoldDB" id="A0A8J4U2H3"/>
<feature type="domain" description="RING-type" evidence="8">
    <location>
        <begin position="44"/>
        <end position="84"/>
    </location>
</feature>
<evidence type="ECO:0000256" key="7">
    <source>
        <dbReference type="SAM" id="Phobius"/>
    </source>
</evidence>
<dbReference type="PANTHER" id="PTHR46497">
    <property type="entry name" value="THIOREDOXIN DOMAIN-CONTAINING PROTEIN 11"/>
    <property type="match status" value="1"/>
</dbReference>
<keyword evidence="2 4" id="KW-0863">Zinc-finger</keyword>
<dbReference type="Pfam" id="PF00536">
    <property type="entry name" value="SAM_1"/>
    <property type="match status" value="1"/>
</dbReference>
<keyword evidence="12" id="KW-1185">Reference proteome</keyword>
<dbReference type="InterPro" id="IPR058777">
    <property type="entry name" value="TXNDC11_thioredoxin"/>
</dbReference>
<keyword evidence="5" id="KW-0175">Coiled coil</keyword>
<dbReference type="Pfam" id="PF26234">
    <property type="entry name" value="TXNDC11_2nd"/>
    <property type="match status" value="2"/>
</dbReference>
<evidence type="ECO:0000313" key="12">
    <source>
        <dbReference type="Proteomes" id="UP000727407"/>
    </source>
</evidence>
<dbReference type="InterPro" id="IPR013766">
    <property type="entry name" value="Thioredoxin_domain"/>
</dbReference>
<name>A0A8J4U2H3_CLAMG</name>
<evidence type="ECO:0000259" key="9">
    <source>
        <dbReference type="PROSITE" id="PS50105"/>
    </source>
</evidence>